<reference evidence="2 3" key="1">
    <citation type="submission" date="2016-12" db="EMBL/GenBank/DDBJ databases">
        <title>Trade-off between light-utilization and light-protection in marine flavobacteria.</title>
        <authorList>
            <person name="Kumagai Y."/>
            <person name="Yoshizawa S."/>
            <person name="Kogure K."/>
            <person name="Iwasaki W."/>
        </authorList>
    </citation>
    <scope>NUCLEOTIDE SEQUENCE [LARGE SCALE GENOMIC DNA]</scope>
    <source>
        <strain evidence="2 3">KCTC 12100</strain>
    </source>
</reference>
<gene>
    <name evidence="2" type="ORF">BTO14_08125</name>
</gene>
<evidence type="ECO:0000313" key="2">
    <source>
        <dbReference type="EMBL" id="PQJ73230.1"/>
    </source>
</evidence>
<dbReference type="AlphaFoldDB" id="A0A2P6CE94"/>
<name>A0A2P6CE94_9FLAO</name>
<evidence type="ECO:0000313" key="3">
    <source>
        <dbReference type="Proteomes" id="UP000247345"/>
    </source>
</evidence>
<evidence type="ECO:0000259" key="1">
    <source>
        <dbReference type="Pfam" id="PF22036"/>
    </source>
</evidence>
<dbReference type="InterPro" id="IPR012674">
    <property type="entry name" value="Calycin"/>
</dbReference>
<comment type="caution">
    <text evidence="2">The sequence shown here is derived from an EMBL/GenBank/DDBJ whole genome shotgun (WGS) entry which is preliminary data.</text>
</comment>
<accession>A0A2P6CE94</accession>
<organism evidence="2 3">
    <name type="scientific">Polaribacter butkevichii</name>
    <dbReference type="NCBI Taxonomy" id="218490"/>
    <lineage>
        <taxon>Bacteria</taxon>
        <taxon>Pseudomonadati</taxon>
        <taxon>Bacteroidota</taxon>
        <taxon>Flavobacteriia</taxon>
        <taxon>Flavobacteriales</taxon>
        <taxon>Flavobacteriaceae</taxon>
    </lineage>
</organism>
<protein>
    <recommendedName>
        <fullName evidence="1">MoaF-like domain-containing protein</fullName>
    </recommendedName>
</protein>
<feature type="domain" description="MoaF-like" evidence="1">
    <location>
        <begin position="35"/>
        <end position="127"/>
    </location>
</feature>
<dbReference type="InterPro" id="IPR053892">
    <property type="entry name" value="MoaF-like"/>
</dbReference>
<dbReference type="Pfam" id="PF22036">
    <property type="entry name" value="MoaF_like"/>
    <property type="match status" value="1"/>
</dbReference>
<dbReference type="Proteomes" id="UP000247345">
    <property type="component" value="Unassembled WGS sequence"/>
</dbReference>
<keyword evidence="3" id="KW-1185">Reference proteome</keyword>
<proteinExistence type="predicted"/>
<dbReference type="EMBL" id="MSCK01000001">
    <property type="protein sequence ID" value="PQJ73230.1"/>
    <property type="molecule type" value="Genomic_DNA"/>
</dbReference>
<sequence>MMLTTIISCKKHNGNENNLTVVDKNMSQETVISVTGKTFEYNYGDSVYEVHFKSENILHWKCIKGEEKDREEDENYSKQRLNNYTLFLSWIEKDGLGVSQVVNLKKNSVNTFLTIQKEIIPISGTIRELKK</sequence>
<dbReference type="Gene3D" id="2.40.128.20">
    <property type="match status" value="1"/>
</dbReference>